<reference evidence="1 2" key="1">
    <citation type="submission" date="2014-02" db="EMBL/GenBank/DDBJ databases">
        <title>Expanding our view of genomic diversity in Candidatus Accumulibacter clades.</title>
        <authorList>
            <person name="Skennerton C.T."/>
            <person name="Barr J.J."/>
            <person name="Slater F.R."/>
            <person name="Bond P.L."/>
            <person name="Tyson G.W."/>
        </authorList>
    </citation>
    <scope>NUCLEOTIDE SEQUENCE [LARGE SCALE GENOMIC DNA]</scope>
    <source>
        <strain evidence="2">BA-92</strain>
    </source>
</reference>
<protein>
    <submittedName>
        <fullName evidence="1">Uncharacterized protein</fullName>
    </submittedName>
</protein>
<comment type="caution">
    <text evidence="1">The sequence shown here is derived from an EMBL/GenBank/DDBJ whole genome shotgun (WGS) entry which is preliminary data.</text>
</comment>
<dbReference type="EMBL" id="JEMX01000010">
    <property type="protein sequence ID" value="EXI82553.1"/>
    <property type="molecule type" value="Genomic_DNA"/>
</dbReference>
<dbReference type="Proteomes" id="UP000021816">
    <property type="component" value="Unassembled WGS sequence"/>
</dbReference>
<accession>A0A011NIE0</accession>
<gene>
    <name evidence="1" type="ORF">AW10_00339</name>
</gene>
<dbReference type="STRING" id="1454003.AW10_00339"/>
<sequence>MLNQSVSPRVSRPTPVGPVLPPIFPFFAATSRHRPAAIPDRAALDAVLDDEDAPVEWSEEDIVFLHWRLLQEVSHLADPATPLEEKFDTLRWVFSEREKDGLPFSFVSCLRVVGCSPLSPIAYCGRVDTEEVRDRIRHNLKAWFNTSLKRYPDWVCDAVVHNPEWVEARLAKNPQWINEQIKRMTVQGDLFA</sequence>
<name>A0A011NIE0_9PROT</name>
<evidence type="ECO:0000313" key="2">
    <source>
        <dbReference type="Proteomes" id="UP000021816"/>
    </source>
</evidence>
<organism evidence="1 2">
    <name type="scientific">Candidatus Accumulibacter appositus</name>
    <dbReference type="NCBI Taxonomy" id="1454003"/>
    <lineage>
        <taxon>Bacteria</taxon>
        <taxon>Pseudomonadati</taxon>
        <taxon>Pseudomonadota</taxon>
        <taxon>Betaproteobacteria</taxon>
        <taxon>Candidatus Accumulibacter</taxon>
    </lineage>
</organism>
<dbReference type="PATRIC" id="fig|1454003.3.peg.345"/>
<proteinExistence type="predicted"/>
<dbReference type="AlphaFoldDB" id="A0A011NIE0"/>
<evidence type="ECO:0000313" key="1">
    <source>
        <dbReference type="EMBL" id="EXI82553.1"/>
    </source>
</evidence>